<protein>
    <submittedName>
        <fullName evidence="2">Uncharacterized protein</fullName>
    </submittedName>
</protein>
<dbReference type="EMBL" id="HACM01009032">
    <property type="protein sequence ID" value="CRZ09474.1"/>
    <property type="molecule type" value="Transcribed_RNA"/>
</dbReference>
<evidence type="ECO:0000256" key="1">
    <source>
        <dbReference type="SAM" id="SignalP"/>
    </source>
</evidence>
<feature type="chain" id="PRO_5005224142" evidence="1">
    <location>
        <begin position="32"/>
        <end position="101"/>
    </location>
</feature>
<feature type="signal peptide" evidence="1">
    <location>
        <begin position="1"/>
        <end position="31"/>
    </location>
</feature>
<name>A0A0H5RL79_9EUKA</name>
<reference evidence="2" key="1">
    <citation type="submission" date="2015-04" db="EMBL/GenBank/DDBJ databases">
        <title>The genome sequence of the plant pathogenic Rhizarian Plasmodiophora brassicae reveals insights in its biotrophic life cycle and the origin of chitin synthesis.</title>
        <authorList>
            <person name="Schwelm A."/>
            <person name="Fogelqvist J."/>
            <person name="Knaust A."/>
            <person name="Julke S."/>
            <person name="Lilja T."/>
            <person name="Dhandapani V."/>
            <person name="Bonilla-Rosso G."/>
            <person name="Karlsson M."/>
            <person name="Shevchenko A."/>
            <person name="Choi S.R."/>
            <person name="Kim H.G."/>
            <person name="Park J.Y."/>
            <person name="Lim Y.P."/>
            <person name="Ludwig-Muller J."/>
            <person name="Dixelius C."/>
        </authorList>
    </citation>
    <scope>NUCLEOTIDE SEQUENCE</scope>
    <source>
        <tissue evidence="2">Potato root galls</tissue>
    </source>
</reference>
<evidence type="ECO:0000313" key="2">
    <source>
        <dbReference type="EMBL" id="CRZ09474.1"/>
    </source>
</evidence>
<sequence>MFTNNRFFSAPPGMLEFTFVLVAAAFQEVFADAARVNISSYQSSFDILYDGLFDNKLYRIHLLRVEKQHGVQCPSVGRLRQRDCQNPAQKQINVVILSSVK</sequence>
<accession>A0A0H5RL79</accession>
<dbReference type="AlphaFoldDB" id="A0A0H5RL79"/>
<feature type="non-terminal residue" evidence="2">
    <location>
        <position position="101"/>
    </location>
</feature>
<proteinExistence type="predicted"/>
<organism evidence="2">
    <name type="scientific">Spongospora subterranea</name>
    <dbReference type="NCBI Taxonomy" id="70186"/>
    <lineage>
        <taxon>Eukaryota</taxon>
        <taxon>Sar</taxon>
        <taxon>Rhizaria</taxon>
        <taxon>Endomyxa</taxon>
        <taxon>Phytomyxea</taxon>
        <taxon>Plasmodiophorida</taxon>
        <taxon>Plasmodiophoridae</taxon>
        <taxon>Spongospora</taxon>
    </lineage>
</organism>
<keyword evidence="1" id="KW-0732">Signal</keyword>